<evidence type="ECO:0000313" key="2">
    <source>
        <dbReference type="EMBL" id="MEY1660785.1"/>
    </source>
</evidence>
<evidence type="ECO:0000259" key="1">
    <source>
        <dbReference type="Pfam" id="PF02627"/>
    </source>
</evidence>
<dbReference type="PANTHER" id="PTHR34846">
    <property type="entry name" value="4-CARBOXYMUCONOLACTONE DECARBOXYLASE FAMILY PROTEIN (AFU_ORTHOLOGUE AFUA_6G11590)"/>
    <property type="match status" value="1"/>
</dbReference>
<dbReference type="RefSeq" id="WP_369454027.1">
    <property type="nucleotide sequence ID" value="NZ_JBGCUO010000001.1"/>
</dbReference>
<reference evidence="2 3" key="1">
    <citation type="submission" date="2024-07" db="EMBL/GenBank/DDBJ databases">
        <authorList>
            <person name="Ren Q."/>
        </authorList>
    </citation>
    <scope>NUCLEOTIDE SEQUENCE [LARGE SCALE GENOMIC DNA]</scope>
    <source>
        <strain evidence="2 3">REN37</strain>
    </source>
</reference>
<dbReference type="Gene3D" id="1.20.1290.10">
    <property type="entry name" value="AhpD-like"/>
    <property type="match status" value="1"/>
</dbReference>
<comment type="caution">
    <text evidence="2">The sequence shown here is derived from an EMBL/GenBank/DDBJ whole genome shotgun (WGS) entry which is preliminary data.</text>
</comment>
<organism evidence="2 3">
    <name type="scientific">Isoalcanivorax beigongshangi</name>
    <dbReference type="NCBI Taxonomy" id="3238810"/>
    <lineage>
        <taxon>Bacteria</taxon>
        <taxon>Pseudomonadati</taxon>
        <taxon>Pseudomonadota</taxon>
        <taxon>Gammaproteobacteria</taxon>
        <taxon>Oceanospirillales</taxon>
        <taxon>Alcanivoracaceae</taxon>
        <taxon>Isoalcanivorax</taxon>
    </lineage>
</organism>
<feature type="domain" description="Carboxymuconolactone decarboxylase-like" evidence="1">
    <location>
        <begin position="58"/>
        <end position="120"/>
    </location>
</feature>
<sequence length="206" mass="23124">MAVDPLIPPGGWAGPDRVRLDAPPPRRQGWLLRVVGQASRLFGRNQLPNVFPLLHRHPRLFWGWLVFAAQMMPFGTLSGRQREALILRTAWLNRSRYEWAQHVEIALREGLTATEIHTLALAPTTSTDPDLALLLRCCDALHQAPALPDELWQPLLQRHGERGALEVMMLVGHYRMLAAVLNSSGLPLEPSIEAALADFHRQLSSH</sequence>
<name>A0ABV4AD69_9GAMM</name>
<gene>
    <name evidence="2" type="ORF">AB5I84_01320</name>
</gene>
<accession>A0ABV4AD69</accession>
<dbReference type="Pfam" id="PF02627">
    <property type="entry name" value="CMD"/>
    <property type="match status" value="1"/>
</dbReference>
<dbReference type="InterPro" id="IPR003779">
    <property type="entry name" value="CMD-like"/>
</dbReference>
<dbReference type="EMBL" id="JBGCUO010000001">
    <property type="protein sequence ID" value="MEY1660785.1"/>
    <property type="molecule type" value="Genomic_DNA"/>
</dbReference>
<dbReference type="Proteomes" id="UP001562065">
    <property type="component" value="Unassembled WGS sequence"/>
</dbReference>
<keyword evidence="3" id="KW-1185">Reference proteome</keyword>
<evidence type="ECO:0000313" key="3">
    <source>
        <dbReference type="Proteomes" id="UP001562065"/>
    </source>
</evidence>
<dbReference type="PANTHER" id="PTHR34846:SF5">
    <property type="entry name" value="CARBOXYMUCONOLACTONE DECARBOXYLASE-LIKE DOMAIN-CONTAINING PROTEIN"/>
    <property type="match status" value="1"/>
</dbReference>
<dbReference type="SUPFAM" id="SSF69118">
    <property type="entry name" value="AhpD-like"/>
    <property type="match status" value="1"/>
</dbReference>
<protein>
    <submittedName>
        <fullName evidence="2">Carboxymuconolactone decarboxylase family protein</fullName>
    </submittedName>
</protein>
<proteinExistence type="predicted"/>
<dbReference type="InterPro" id="IPR029032">
    <property type="entry name" value="AhpD-like"/>
</dbReference>